<name>A0ABQ8ZCW8_9EUKA</name>
<organism evidence="2 3">
    <name type="scientific">Anaeramoeba flamelloides</name>
    <dbReference type="NCBI Taxonomy" id="1746091"/>
    <lineage>
        <taxon>Eukaryota</taxon>
        <taxon>Metamonada</taxon>
        <taxon>Anaeramoebidae</taxon>
        <taxon>Anaeramoeba</taxon>
    </lineage>
</organism>
<keyword evidence="2" id="KW-0645">Protease</keyword>
<dbReference type="Proteomes" id="UP001150062">
    <property type="component" value="Unassembled WGS sequence"/>
</dbReference>
<dbReference type="SUPFAM" id="SSF46934">
    <property type="entry name" value="UBA-like"/>
    <property type="match status" value="1"/>
</dbReference>
<gene>
    <name evidence="2" type="ORF">M0813_12195</name>
</gene>
<feature type="region of interest" description="Disordered" evidence="1">
    <location>
        <begin position="55"/>
        <end position="101"/>
    </location>
</feature>
<comment type="caution">
    <text evidence="2">The sequence shown here is derived from an EMBL/GenBank/DDBJ whole genome shotgun (WGS) entry which is preliminary data.</text>
</comment>
<keyword evidence="2" id="KW-0378">Hydrolase</keyword>
<sequence length="177" mass="20651">MSKATTPQQLFKKIKQDRTLLKYLEQMNSQVSNSLKEKESTEFIQIYQEAGLEPLSIKFEEPKQTQKKNNQQKGKKKSQNQNNKKQQQNQNQNKNQKQLNLNNFLNEFQTQINSNSKETELEKQKQYQNLTFEEKIKVLKQRGLDDNKARSCLKEAGGNVDLAVGLYLSKQIVLNNN</sequence>
<protein>
    <submittedName>
        <fullName evidence="2">Aspartyl protease ddi-related</fullName>
    </submittedName>
</protein>
<evidence type="ECO:0000256" key="1">
    <source>
        <dbReference type="SAM" id="MobiDB-lite"/>
    </source>
</evidence>
<reference evidence="2" key="1">
    <citation type="submission" date="2022-08" db="EMBL/GenBank/DDBJ databases">
        <title>Novel sulfate-reducing endosymbionts in the free-living metamonad Anaeramoeba.</title>
        <authorList>
            <person name="Jerlstrom-Hultqvist J."/>
            <person name="Cepicka I."/>
            <person name="Gallot-Lavallee L."/>
            <person name="Salas-Leiva D."/>
            <person name="Curtis B.A."/>
            <person name="Zahonova K."/>
            <person name="Pipaliya S."/>
            <person name="Dacks J."/>
            <person name="Roger A.J."/>
        </authorList>
    </citation>
    <scope>NUCLEOTIDE SEQUENCE</scope>
    <source>
        <strain evidence="2">Schooner1</strain>
    </source>
</reference>
<proteinExistence type="predicted"/>
<dbReference type="GO" id="GO:0006508">
    <property type="term" value="P:proteolysis"/>
    <property type="evidence" value="ECO:0007669"/>
    <property type="project" value="UniProtKB-KW"/>
</dbReference>
<feature type="compositionally biased region" description="Low complexity" evidence="1">
    <location>
        <begin position="79"/>
        <end position="101"/>
    </location>
</feature>
<evidence type="ECO:0000313" key="2">
    <source>
        <dbReference type="EMBL" id="KAJ6254593.1"/>
    </source>
</evidence>
<keyword evidence="3" id="KW-1185">Reference proteome</keyword>
<dbReference type="InterPro" id="IPR009060">
    <property type="entry name" value="UBA-like_sf"/>
</dbReference>
<accession>A0ABQ8ZCW8</accession>
<dbReference type="GO" id="GO:0008233">
    <property type="term" value="F:peptidase activity"/>
    <property type="evidence" value="ECO:0007669"/>
    <property type="project" value="UniProtKB-KW"/>
</dbReference>
<dbReference type="EMBL" id="JAOAOG010000018">
    <property type="protein sequence ID" value="KAJ6254593.1"/>
    <property type="molecule type" value="Genomic_DNA"/>
</dbReference>
<evidence type="ECO:0000313" key="3">
    <source>
        <dbReference type="Proteomes" id="UP001150062"/>
    </source>
</evidence>